<evidence type="ECO:0000256" key="6">
    <source>
        <dbReference type="ARBA" id="ARBA00023121"/>
    </source>
</evidence>
<dbReference type="EMBL" id="MHQL01000019">
    <property type="protein sequence ID" value="OHA03181.1"/>
    <property type="molecule type" value="Genomic_DNA"/>
</dbReference>
<feature type="binding site" evidence="8">
    <location>
        <position position="169"/>
    </location>
    <ligand>
        <name>ATP</name>
        <dbReference type="ChEBI" id="CHEBI:30616"/>
    </ligand>
</feature>
<feature type="region of interest" description="Domain IV, binds dsDNA" evidence="8">
    <location>
        <begin position="338"/>
        <end position="458"/>
    </location>
</feature>
<name>A0A1G2KXL0_9BACT</name>
<feature type="domain" description="Chromosomal replication initiator DnaA C-terminal" evidence="13">
    <location>
        <begin position="365"/>
        <end position="434"/>
    </location>
</feature>
<feature type="region of interest" description="Domain I, interacts with DnaA modulators" evidence="8">
    <location>
        <begin position="1"/>
        <end position="106"/>
    </location>
</feature>
<dbReference type="PRINTS" id="PR00051">
    <property type="entry name" value="DNAA"/>
</dbReference>
<dbReference type="InterPro" id="IPR013317">
    <property type="entry name" value="DnaA_dom"/>
</dbReference>
<dbReference type="SUPFAM" id="SSF52540">
    <property type="entry name" value="P-loop containing nucleoside triphosphate hydrolases"/>
    <property type="match status" value="1"/>
</dbReference>
<dbReference type="GO" id="GO:0008289">
    <property type="term" value="F:lipid binding"/>
    <property type="evidence" value="ECO:0007669"/>
    <property type="project" value="UniProtKB-KW"/>
</dbReference>
<protein>
    <recommendedName>
        <fullName evidence="8 9">Chromosomal replication initiator protein DnaA</fullName>
    </recommendedName>
</protein>
<feature type="binding site" evidence="8">
    <location>
        <position position="167"/>
    </location>
    <ligand>
        <name>ATP</name>
        <dbReference type="ChEBI" id="CHEBI:30616"/>
    </ligand>
</feature>
<comment type="subunit">
    <text evidence="8">Oligomerizes as a right-handed, spiral filament on DNA at oriC.</text>
</comment>
<comment type="caution">
    <text evidence="8">Lacks conserved residue(s) required for the propagation of feature annotation.</text>
</comment>
<keyword evidence="4 8" id="KW-0547">Nucleotide-binding</keyword>
<dbReference type="GO" id="GO:0005886">
    <property type="term" value="C:plasma membrane"/>
    <property type="evidence" value="ECO:0007669"/>
    <property type="project" value="TreeGrafter"/>
</dbReference>
<evidence type="ECO:0000256" key="8">
    <source>
        <dbReference type="HAMAP-Rule" id="MF_00377"/>
    </source>
</evidence>
<evidence type="ECO:0000256" key="2">
    <source>
        <dbReference type="ARBA" id="ARBA00022490"/>
    </source>
</evidence>
<dbReference type="GO" id="GO:0003688">
    <property type="term" value="F:DNA replication origin binding"/>
    <property type="evidence" value="ECO:0007669"/>
    <property type="project" value="UniProtKB-UniRule"/>
</dbReference>
<dbReference type="Gene3D" id="3.30.300.180">
    <property type="match status" value="1"/>
</dbReference>
<keyword evidence="7 8" id="KW-0238">DNA-binding</keyword>
<dbReference type="InterPro" id="IPR020591">
    <property type="entry name" value="Chromosome_initiator_DnaA-like"/>
</dbReference>
<dbReference type="GO" id="GO:0006275">
    <property type="term" value="P:regulation of DNA replication"/>
    <property type="evidence" value="ECO:0007669"/>
    <property type="project" value="UniProtKB-UniRule"/>
</dbReference>
<dbReference type="Proteomes" id="UP000177811">
    <property type="component" value="Unassembled WGS sequence"/>
</dbReference>
<dbReference type="Pfam" id="PF08299">
    <property type="entry name" value="Bac_DnaA_C"/>
    <property type="match status" value="1"/>
</dbReference>
<dbReference type="Pfam" id="PF11638">
    <property type="entry name" value="DnaA_N"/>
    <property type="match status" value="1"/>
</dbReference>
<dbReference type="SMART" id="SM00382">
    <property type="entry name" value="AAA"/>
    <property type="match status" value="1"/>
</dbReference>
<keyword evidence="2 8" id="KW-0963">Cytoplasm</keyword>
<evidence type="ECO:0000313" key="14">
    <source>
        <dbReference type="EMBL" id="OHA03181.1"/>
    </source>
</evidence>
<dbReference type="GO" id="GO:0005737">
    <property type="term" value="C:cytoplasm"/>
    <property type="evidence" value="ECO:0007669"/>
    <property type="project" value="UniProtKB-SubCell"/>
</dbReference>
<reference evidence="14 15" key="1">
    <citation type="journal article" date="2016" name="Nat. Commun.">
        <title>Thousands of microbial genomes shed light on interconnected biogeochemical processes in an aquifer system.</title>
        <authorList>
            <person name="Anantharaman K."/>
            <person name="Brown C.T."/>
            <person name="Hug L.A."/>
            <person name="Sharon I."/>
            <person name="Castelle C.J."/>
            <person name="Probst A.J."/>
            <person name="Thomas B.C."/>
            <person name="Singh A."/>
            <person name="Wilkins M.J."/>
            <person name="Karaoz U."/>
            <person name="Brodie E.L."/>
            <person name="Williams K.H."/>
            <person name="Hubbard S.S."/>
            <person name="Banfield J.F."/>
        </authorList>
    </citation>
    <scope>NUCLEOTIDE SEQUENCE [LARGE SCALE GENOMIC DNA]</scope>
</reference>
<dbReference type="InterPro" id="IPR003593">
    <property type="entry name" value="AAA+_ATPase"/>
</dbReference>
<proteinExistence type="inferred from homology"/>
<evidence type="ECO:0000259" key="12">
    <source>
        <dbReference type="SMART" id="SM00382"/>
    </source>
</evidence>
<keyword evidence="6 8" id="KW-0446">Lipid-binding</keyword>
<dbReference type="SMART" id="SM00760">
    <property type="entry name" value="Bac_DnaA_C"/>
    <property type="match status" value="1"/>
</dbReference>
<dbReference type="AlphaFoldDB" id="A0A1G2KXL0"/>
<evidence type="ECO:0000256" key="7">
    <source>
        <dbReference type="ARBA" id="ARBA00023125"/>
    </source>
</evidence>
<evidence type="ECO:0000256" key="3">
    <source>
        <dbReference type="ARBA" id="ARBA00022705"/>
    </source>
</evidence>
<dbReference type="Gene3D" id="3.40.50.300">
    <property type="entry name" value="P-loop containing nucleotide triphosphate hydrolases"/>
    <property type="match status" value="1"/>
</dbReference>
<comment type="caution">
    <text evidence="14">The sequence shown here is derived from an EMBL/GenBank/DDBJ whole genome shotgun (WGS) entry which is preliminary data.</text>
</comment>
<dbReference type="HAMAP" id="MF_00377">
    <property type="entry name" value="DnaA_bact"/>
    <property type="match status" value="1"/>
</dbReference>
<dbReference type="PANTHER" id="PTHR30050:SF2">
    <property type="entry name" value="CHROMOSOMAL REPLICATION INITIATOR PROTEIN DNAA"/>
    <property type="match status" value="1"/>
</dbReference>
<dbReference type="GO" id="GO:0005524">
    <property type="term" value="F:ATP binding"/>
    <property type="evidence" value="ECO:0007669"/>
    <property type="project" value="UniProtKB-UniRule"/>
</dbReference>
<sequence>MPELNTLWQSVLGELEASIPRASFITWFKDTNISDMKEGCVTVSVPNGFAKEWIQNKYHKQVLRFLRILSHEIKDVAYVIGAPTTSGAYLQAKAQKKRPLFVPKESDQLDFKELNVNPDTNLNPRYTFDTFIVGSFNELAHAAARSVVKNLGRDFNPLFIHGKVGVGKTHLIQAVGNAVVKESPHAKVKYISSEKFMGEILEALRRQDMNSLKDKYRNIDLLIMDDIQFIARTEKMQEEFFHTFNALYEKNKQIIISSDRPPAAIATLEDRLRSRFEGGMMADIGEPDYETRLTILRLKCDEKKIAMAQDILEYIAAQIKNNIRELEGALNRVILTSQMSPVPPTIDDVKNIIQQIIYSPKKFTSPKKVIKAVADFYELSERELINRSRKKEVVRPRQMAMYLLREELKCSFPFIGEKMGKKDHTTAIHAYKKISGDLKRDADLESEMRVIKERMYIA</sequence>
<dbReference type="Gene3D" id="1.10.1750.10">
    <property type="match status" value="1"/>
</dbReference>
<dbReference type="SUPFAM" id="SSF48295">
    <property type="entry name" value="TrpR-like"/>
    <property type="match status" value="1"/>
</dbReference>
<evidence type="ECO:0000256" key="11">
    <source>
        <dbReference type="RuleBase" id="RU004227"/>
    </source>
</evidence>
<evidence type="ECO:0000256" key="1">
    <source>
        <dbReference type="ARBA" id="ARBA00006583"/>
    </source>
</evidence>
<evidence type="ECO:0000256" key="9">
    <source>
        <dbReference type="NCBIfam" id="TIGR00362"/>
    </source>
</evidence>
<feature type="binding site" evidence="8">
    <location>
        <position position="165"/>
    </location>
    <ligand>
        <name>ATP</name>
        <dbReference type="ChEBI" id="CHEBI:30616"/>
    </ligand>
</feature>
<keyword evidence="5 8" id="KW-0067">ATP-binding</keyword>
<feature type="domain" description="AAA+ ATPase" evidence="12">
    <location>
        <begin position="154"/>
        <end position="286"/>
    </location>
</feature>
<dbReference type="CDD" id="cd00009">
    <property type="entry name" value="AAA"/>
    <property type="match status" value="1"/>
</dbReference>
<dbReference type="InterPro" id="IPR024633">
    <property type="entry name" value="DnaA_N_dom"/>
</dbReference>
<dbReference type="InterPro" id="IPR001957">
    <property type="entry name" value="Chromosome_initiator_DnaA"/>
</dbReference>
<evidence type="ECO:0000256" key="10">
    <source>
        <dbReference type="RuleBase" id="RU000577"/>
    </source>
</evidence>
<gene>
    <name evidence="8" type="primary">dnaA</name>
    <name evidence="14" type="ORF">A3C16_01830</name>
</gene>
<dbReference type="Pfam" id="PF00308">
    <property type="entry name" value="Bac_DnaA"/>
    <property type="match status" value="1"/>
</dbReference>
<dbReference type="InterPro" id="IPR038454">
    <property type="entry name" value="DnaA_N_sf"/>
</dbReference>
<evidence type="ECO:0000256" key="4">
    <source>
        <dbReference type="ARBA" id="ARBA00022741"/>
    </source>
</evidence>
<evidence type="ECO:0000313" key="15">
    <source>
        <dbReference type="Proteomes" id="UP000177811"/>
    </source>
</evidence>
<dbReference type="FunFam" id="3.40.50.300:FF:000668">
    <property type="entry name" value="Chromosomal replication initiator protein DnaA"/>
    <property type="match status" value="1"/>
</dbReference>
<dbReference type="InterPro" id="IPR013159">
    <property type="entry name" value="DnaA_C"/>
</dbReference>
<comment type="subcellular location">
    <subcellularLocation>
        <location evidence="8">Cytoplasm</location>
    </subcellularLocation>
</comment>
<evidence type="ECO:0000259" key="13">
    <source>
        <dbReference type="SMART" id="SM00760"/>
    </source>
</evidence>
<dbReference type="Gene3D" id="1.10.8.60">
    <property type="match status" value="1"/>
</dbReference>
<feature type="region of interest" description="Domain III, AAA+ region" evidence="8">
    <location>
        <begin position="121"/>
        <end position="337"/>
    </location>
</feature>
<dbReference type="InterPro" id="IPR010921">
    <property type="entry name" value="Trp_repressor/repl_initiator"/>
</dbReference>
<dbReference type="GO" id="GO:0006270">
    <property type="term" value="P:DNA replication initiation"/>
    <property type="evidence" value="ECO:0007669"/>
    <property type="project" value="UniProtKB-UniRule"/>
</dbReference>
<dbReference type="PANTHER" id="PTHR30050">
    <property type="entry name" value="CHROMOSOMAL REPLICATION INITIATOR PROTEIN DNAA"/>
    <property type="match status" value="1"/>
</dbReference>
<keyword evidence="3 8" id="KW-0235">DNA replication</keyword>
<comment type="function">
    <text evidence="8 10">Plays an essential role in the initiation and regulation of chromosomal replication. ATP-DnaA binds to the origin of replication (oriC) to initiate formation of the DNA replication initiation complex once per cell cycle. Binds the DnaA box (a 9 base pair repeat at the origin) and separates the double-stranded (ds)DNA. Forms a right-handed helical filament on oriC DNA; dsDNA binds to the exterior of the filament while single-stranded (ss)DNA is stabiized in the filament's interior. The ATP-DnaA-oriC complex binds and stabilizes one strand of the AT-rich DNA unwinding element (DUE), permitting loading of DNA polymerase. After initiation quickly degrades to an ADP-DnaA complex that is not apt for DNA replication. Binds acidic phospholipids.</text>
</comment>
<organism evidence="14 15">
    <name type="scientific">Candidatus Sungbacteria bacterium RIFCSPHIGHO2_02_FULL_51_29</name>
    <dbReference type="NCBI Taxonomy" id="1802273"/>
    <lineage>
        <taxon>Bacteria</taxon>
        <taxon>Candidatus Sungiibacteriota</taxon>
    </lineage>
</organism>
<evidence type="ECO:0000256" key="5">
    <source>
        <dbReference type="ARBA" id="ARBA00022840"/>
    </source>
</evidence>
<feature type="binding site" evidence="8">
    <location>
        <position position="168"/>
    </location>
    <ligand>
        <name>ATP</name>
        <dbReference type="ChEBI" id="CHEBI:30616"/>
    </ligand>
</feature>
<dbReference type="NCBIfam" id="TIGR00362">
    <property type="entry name" value="DnaA"/>
    <property type="match status" value="1"/>
</dbReference>
<comment type="domain">
    <text evidence="8">Domain I is involved in oligomerization and binding regulators, domain II is flexibile and of varying length in different bacteria, domain III forms the AAA+ region, while domain IV binds dsDNA.</text>
</comment>
<comment type="similarity">
    <text evidence="1 8 11">Belongs to the DnaA family.</text>
</comment>
<accession>A0A1G2KXL0</accession>
<dbReference type="CDD" id="cd06571">
    <property type="entry name" value="Bac_DnaA_C"/>
    <property type="match status" value="1"/>
</dbReference>
<dbReference type="InterPro" id="IPR027417">
    <property type="entry name" value="P-loop_NTPase"/>
</dbReference>